<protein>
    <submittedName>
        <fullName evidence="1">Uncharacterized protein</fullName>
    </submittedName>
</protein>
<dbReference type="EMBL" id="MT141210">
    <property type="protein sequence ID" value="QJA56304.1"/>
    <property type="molecule type" value="Genomic_DNA"/>
</dbReference>
<name>A0A6M3IFY6_9ZZZZ</name>
<sequence length="99" mass="11243">MLKKVGAVIGAAVLVAGIIGTYHAFNAYVAKAADMQQIQQALEGLNKRIDQNVDMDRARDLDYWIRELKRECAPGCPPGVEMEIERLKDEQQDLKEKWR</sequence>
<dbReference type="AlphaFoldDB" id="A0A6M3IFY6"/>
<proteinExistence type="predicted"/>
<evidence type="ECO:0000313" key="2">
    <source>
        <dbReference type="EMBL" id="QJA73987.1"/>
    </source>
</evidence>
<evidence type="ECO:0000313" key="1">
    <source>
        <dbReference type="EMBL" id="QJA56304.1"/>
    </source>
</evidence>
<dbReference type="EMBL" id="MT142066">
    <property type="protein sequence ID" value="QJA73987.1"/>
    <property type="molecule type" value="Genomic_DNA"/>
</dbReference>
<accession>A0A6M3IFY6</accession>
<organism evidence="1">
    <name type="scientific">viral metagenome</name>
    <dbReference type="NCBI Taxonomy" id="1070528"/>
    <lineage>
        <taxon>unclassified sequences</taxon>
        <taxon>metagenomes</taxon>
        <taxon>organismal metagenomes</taxon>
    </lineage>
</organism>
<gene>
    <name evidence="2" type="ORF">MM415A02137_0008</name>
    <name evidence="1" type="ORF">MM415B01889_0012</name>
</gene>
<reference evidence="1" key="1">
    <citation type="submission" date="2020-03" db="EMBL/GenBank/DDBJ databases">
        <title>The deep terrestrial virosphere.</title>
        <authorList>
            <person name="Holmfeldt K."/>
            <person name="Nilsson E."/>
            <person name="Simone D."/>
            <person name="Lopez-Fernandez M."/>
            <person name="Wu X."/>
            <person name="de Brujin I."/>
            <person name="Lundin D."/>
            <person name="Andersson A."/>
            <person name="Bertilsson S."/>
            <person name="Dopson M."/>
        </authorList>
    </citation>
    <scope>NUCLEOTIDE SEQUENCE</scope>
    <source>
        <strain evidence="2">MM415A02137</strain>
        <strain evidence="1">MM415B01889</strain>
    </source>
</reference>